<evidence type="ECO:0000313" key="2">
    <source>
        <dbReference type="Proteomes" id="UP000814033"/>
    </source>
</evidence>
<reference evidence="1" key="2">
    <citation type="journal article" date="2022" name="New Phytol.">
        <title>Evolutionary transition to the ectomycorrhizal habit in the genomes of a hyperdiverse lineage of mushroom-forming fungi.</title>
        <authorList>
            <person name="Looney B."/>
            <person name="Miyauchi S."/>
            <person name="Morin E."/>
            <person name="Drula E."/>
            <person name="Courty P.E."/>
            <person name="Kohler A."/>
            <person name="Kuo A."/>
            <person name="LaButti K."/>
            <person name="Pangilinan J."/>
            <person name="Lipzen A."/>
            <person name="Riley R."/>
            <person name="Andreopoulos W."/>
            <person name="He G."/>
            <person name="Johnson J."/>
            <person name="Nolan M."/>
            <person name="Tritt A."/>
            <person name="Barry K.W."/>
            <person name="Grigoriev I.V."/>
            <person name="Nagy L.G."/>
            <person name="Hibbett D."/>
            <person name="Henrissat B."/>
            <person name="Matheny P.B."/>
            <person name="Labbe J."/>
            <person name="Martin F.M."/>
        </authorList>
    </citation>
    <scope>NUCLEOTIDE SEQUENCE</scope>
    <source>
        <strain evidence="1">FP105234-sp</strain>
    </source>
</reference>
<sequence length="208" mass="22803">MFNEHEISLLRVAVRLETMLQDGRSGGRRPDMEELNLFVKYVQGKVKLARTNKLELAIHPLLISAVVEVLLGDRDPDISVIAADDPRAAGMFGYSARLPPHSSPSDVLGAALAALRAGTRSAEPAAAQSAEESLTPSNIAPRTMLLRKQAEVAAFKTALSFIANTLVECIKELQICLDNISMLYKHQQLLYADTLTRIKELEEKIAIL</sequence>
<keyword evidence="2" id="KW-1185">Reference proteome</keyword>
<dbReference type="EMBL" id="MU276817">
    <property type="protein sequence ID" value="KAI0037629.1"/>
    <property type="molecule type" value="Genomic_DNA"/>
</dbReference>
<protein>
    <submittedName>
        <fullName evidence="1">Uncharacterized protein</fullName>
    </submittedName>
</protein>
<comment type="caution">
    <text evidence="1">The sequence shown here is derived from an EMBL/GenBank/DDBJ whole genome shotgun (WGS) entry which is preliminary data.</text>
</comment>
<organism evidence="1 2">
    <name type="scientific">Auriscalpium vulgare</name>
    <dbReference type="NCBI Taxonomy" id="40419"/>
    <lineage>
        <taxon>Eukaryota</taxon>
        <taxon>Fungi</taxon>
        <taxon>Dikarya</taxon>
        <taxon>Basidiomycota</taxon>
        <taxon>Agaricomycotina</taxon>
        <taxon>Agaricomycetes</taxon>
        <taxon>Russulales</taxon>
        <taxon>Auriscalpiaceae</taxon>
        <taxon>Auriscalpium</taxon>
    </lineage>
</organism>
<accession>A0ACB8R0H4</accession>
<reference evidence="1" key="1">
    <citation type="submission" date="2021-02" db="EMBL/GenBank/DDBJ databases">
        <authorList>
            <consortium name="DOE Joint Genome Institute"/>
            <person name="Ahrendt S."/>
            <person name="Looney B.P."/>
            <person name="Miyauchi S."/>
            <person name="Morin E."/>
            <person name="Drula E."/>
            <person name="Courty P.E."/>
            <person name="Chicoki N."/>
            <person name="Fauchery L."/>
            <person name="Kohler A."/>
            <person name="Kuo A."/>
            <person name="Labutti K."/>
            <person name="Pangilinan J."/>
            <person name="Lipzen A."/>
            <person name="Riley R."/>
            <person name="Andreopoulos W."/>
            <person name="He G."/>
            <person name="Johnson J."/>
            <person name="Barry K.W."/>
            <person name="Grigoriev I.V."/>
            <person name="Nagy L."/>
            <person name="Hibbett D."/>
            <person name="Henrissat B."/>
            <person name="Matheny P.B."/>
            <person name="Labbe J."/>
            <person name="Martin F."/>
        </authorList>
    </citation>
    <scope>NUCLEOTIDE SEQUENCE</scope>
    <source>
        <strain evidence="1">FP105234-sp</strain>
    </source>
</reference>
<name>A0ACB8R0H4_9AGAM</name>
<dbReference type="Proteomes" id="UP000814033">
    <property type="component" value="Unassembled WGS sequence"/>
</dbReference>
<gene>
    <name evidence="1" type="ORF">FA95DRAFT_1614030</name>
</gene>
<proteinExistence type="predicted"/>
<evidence type="ECO:0000313" key="1">
    <source>
        <dbReference type="EMBL" id="KAI0037629.1"/>
    </source>
</evidence>